<dbReference type="InterPro" id="IPR007110">
    <property type="entry name" value="Ig-like_dom"/>
</dbReference>
<protein>
    <recommendedName>
        <fullName evidence="9">Ig-like domain-containing protein</fullName>
    </recommendedName>
</protein>
<dbReference type="PANTHER" id="PTHR21462">
    <property type="entry name" value="CELL SURFACE GLYCOPROTEIN OX2 RECEPTOR PRECURSOR"/>
    <property type="match status" value="1"/>
</dbReference>
<evidence type="ECO:0000313" key="10">
    <source>
        <dbReference type="EMBL" id="KAG8544232.1"/>
    </source>
</evidence>
<dbReference type="AlphaFoldDB" id="A0AAV6ZA78"/>
<name>A0AAV6ZA78_ENGPU</name>
<accession>A0AAV6ZA78</accession>
<dbReference type="Pfam" id="PF07686">
    <property type="entry name" value="V-set"/>
    <property type="match status" value="1"/>
</dbReference>
<evidence type="ECO:0000256" key="3">
    <source>
        <dbReference type="ARBA" id="ARBA00022692"/>
    </source>
</evidence>
<dbReference type="PANTHER" id="PTHR21462:SF2">
    <property type="entry name" value="CELL SURFACE GLYCOPROTEIN CD200 RECEPTOR 2"/>
    <property type="match status" value="1"/>
</dbReference>
<evidence type="ECO:0000256" key="2">
    <source>
        <dbReference type="ARBA" id="ARBA00008215"/>
    </source>
</evidence>
<gene>
    <name evidence="10" type="ORF">GDO81_022883</name>
</gene>
<feature type="signal peptide" evidence="8">
    <location>
        <begin position="1"/>
        <end position="17"/>
    </location>
</feature>
<comment type="caution">
    <text evidence="10">The sequence shown here is derived from an EMBL/GenBank/DDBJ whole genome shotgun (WGS) entry which is preliminary data.</text>
</comment>
<evidence type="ECO:0000259" key="9">
    <source>
        <dbReference type="PROSITE" id="PS50835"/>
    </source>
</evidence>
<proteinExistence type="inferred from homology"/>
<dbReference type="InterPro" id="IPR040012">
    <property type="entry name" value="CD200R"/>
</dbReference>
<evidence type="ECO:0000256" key="4">
    <source>
        <dbReference type="ARBA" id="ARBA00022989"/>
    </source>
</evidence>
<evidence type="ECO:0000256" key="7">
    <source>
        <dbReference type="ARBA" id="ARBA00023180"/>
    </source>
</evidence>
<dbReference type="InterPro" id="IPR036179">
    <property type="entry name" value="Ig-like_dom_sf"/>
</dbReference>
<sequence>MIVLLLVVYALSHRVYGADAVRVRRGQSIVLPCDADPGDTLLLVTWKLHLYNSSCTIADKIEENNTKTSHSSCSTRMRIHNTSLSISDTDVTDGGHYRCEVVNDTAIVIRNISLQVLGETLHYIDSLNNIYRIFWTIRRTFFPQKMWKKLWCVL</sequence>
<dbReference type="GO" id="GO:0009897">
    <property type="term" value="C:external side of plasma membrane"/>
    <property type="evidence" value="ECO:0007669"/>
    <property type="project" value="TreeGrafter"/>
</dbReference>
<keyword evidence="8" id="KW-0732">Signal</keyword>
<dbReference type="InterPro" id="IPR013106">
    <property type="entry name" value="Ig_V-set"/>
</dbReference>
<keyword evidence="3" id="KW-0812">Transmembrane</keyword>
<dbReference type="SUPFAM" id="SSF48726">
    <property type="entry name" value="Immunoglobulin"/>
    <property type="match status" value="1"/>
</dbReference>
<keyword evidence="11" id="KW-1185">Reference proteome</keyword>
<keyword evidence="7" id="KW-0325">Glycoprotein</keyword>
<comment type="similarity">
    <text evidence="2">Belongs to the CD200R family.</text>
</comment>
<evidence type="ECO:0000256" key="5">
    <source>
        <dbReference type="ARBA" id="ARBA00023136"/>
    </source>
</evidence>
<evidence type="ECO:0000256" key="8">
    <source>
        <dbReference type="SAM" id="SignalP"/>
    </source>
</evidence>
<dbReference type="SMART" id="SM00409">
    <property type="entry name" value="IG"/>
    <property type="match status" value="1"/>
</dbReference>
<dbReference type="InterPro" id="IPR013783">
    <property type="entry name" value="Ig-like_fold"/>
</dbReference>
<dbReference type="InterPro" id="IPR003599">
    <property type="entry name" value="Ig_sub"/>
</dbReference>
<dbReference type="Proteomes" id="UP000824782">
    <property type="component" value="Unassembled WGS sequence"/>
</dbReference>
<dbReference type="GO" id="GO:0038023">
    <property type="term" value="F:signaling receptor activity"/>
    <property type="evidence" value="ECO:0007669"/>
    <property type="project" value="InterPro"/>
</dbReference>
<keyword evidence="5" id="KW-0472">Membrane</keyword>
<evidence type="ECO:0000256" key="1">
    <source>
        <dbReference type="ARBA" id="ARBA00004167"/>
    </source>
</evidence>
<reference evidence="10" key="1">
    <citation type="thesis" date="2020" institute="ProQuest LLC" country="789 East Eisenhower Parkway, Ann Arbor, MI, USA">
        <title>Comparative Genomics and Chromosome Evolution.</title>
        <authorList>
            <person name="Mudd A.B."/>
        </authorList>
    </citation>
    <scope>NUCLEOTIDE SEQUENCE</scope>
    <source>
        <strain evidence="10">237g6f4</strain>
        <tissue evidence="10">Blood</tissue>
    </source>
</reference>
<dbReference type="PROSITE" id="PS50835">
    <property type="entry name" value="IG_LIKE"/>
    <property type="match status" value="1"/>
</dbReference>
<feature type="domain" description="Ig-like" evidence="9">
    <location>
        <begin position="1"/>
        <end position="115"/>
    </location>
</feature>
<dbReference type="Gene3D" id="2.60.40.10">
    <property type="entry name" value="Immunoglobulins"/>
    <property type="match status" value="1"/>
</dbReference>
<dbReference type="EMBL" id="WNYA01002482">
    <property type="protein sequence ID" value="KAG8544232.1"/>
    <property type="molecule type" value="Genomic_DNA"/>
</dbReference>
<evidence type="ECO:0000313" key="11">
    <source>
        <dbReference type="Proteomes" id="UP000824782"/>
    </source>
</evidence>
<organism evidence="10 11">
    <name type="scientific">Engystomops pustulosus</name>
    <name type="common">Tungara frog</name>
    <name type="synonym">Physalaemus pustulosus</name>
    <dbReference type="NCBI Taxonomy" id="76066"/>
    <lineage>
        <taxon>Eukaryota</taxon>
        <taxon>Metazoa</taxon>
        <taxon>Chordata</taxon>
        <taxon>Craniata</taxon>
        <taxon>Vertebrata</taxon>
        <taxon>Euteleostomi</taxon>
        <taxon>Amphibia</taxon>
        <taxon>Batrachia</taxon>
        <taxon>Anura</taxon>
        <taxon>Neobatrachia</taxon>
        <taxon>Hyloidea</taxon>
        <taxon>Leptodactylidae</taxon>
        <taxon>Leiuperinae</taxon>
        <taxon>Engystomops</taxon>
    </lineage>
</organism>
<keyword evidence="4" id="KW-1133">Transmembrane helix</keyword>
<keyword evidence="6" id="KW-1015">Disulfide bond</keyword>
<dbReference type="GO" id="GO:0150077">
    <property type="term" value="P:regulation of neuroinflammatory response"/>
    <property type="evidence" value="ECO:0007669"/>
    <property type="project" value="InterPro"/>
</dbReference>
<evidence type="ECO:0000256" key="6">
    <source>
        <dbReference type="ARBA" id="ARBA00023157"/>
    </source>
</evidence>
<feature type="chain" id="PRO_5043888206" description="Ig-like domain-containing protein" evidence="8">
    <location>
        <begin position="18"/>
        <end position="154"/>
    </location>
</feature>
<comment type="subcellular location">
    <subcellularLocation>
        <location evidence="1">Membrane</location>
        <topology evidence="1">Single-pass membrane protein</topology>
    </subcellularLocation>
</comment>